<gene>
    <name evidence="2" type="ORF">H0A36_12210</name>
</gene>
<organism evidence="2 3">
    <name type="scientific">Spartinivicinus marinus</name>
    <dbReference type="NCBI Taxonomy" id="2994442"/>
    <lineage>
        <taxon>Bacteria</taxon>
        <taxon>Pseudomonadati</taxon>
        <taxon>Pseudomonadota</taxon>
        <taxon>Gammaproteobacteria</taxon>
        <taxon>Oceanospirillales</taxon>
        <taxon>Zooshikellaceae</taxon>
        <taxon>Spartinivicinus</taxon>
    </lineage>
</organism>
<dbReference type="InterPro" id="IPR025640">
    <property type="entry name" value="GYF_2"/>
</dbReference>
<dbReference type="RefSeq" id="WP_180568801.1">
    <property type="nucleotide sequence ID" value="NZ_JACCKB010000017.1"/>
</dbReference>
<evidence type="ECO:0000259" key="1">
    <source>
        <dbReference type="Pfam" id="PF14237"/>
    </source>
</evidence>
<evidence type="ECO:0000313" key="3">
    <source>
        <dbReference type="Proteomes" id="UP000569732"/>
    </source>
</evidence>
<proteinExistence type="predicted"/>
<evidence type="ECO:0000313" key="2">
    <source>
        <dbReference type="EMBL" id="NYZ66775.1"/>
    </source>
</evidence>
<name>A0A853IC41_9GAMM</name>
<protein>
    <submittedName>
        <fullName evidence="2">TIGR00266 family protein</fullName>
    </submittedName>
</protein>
<dbReference type="PANTHER" id="PTHR43657:SF1">
    <property type="entry name" value="ALTERED INHERITANCE OF MITOCHONDRIA PROTEIN 24, MITOCHONDRIAL"/>
    <property type="match status" value="1"/>
</dbReference>
<dbReference type="NCBIfam" id="TIGR00266">
    <property type="entry name" value="TIGR00266 family protein"/>
    <property type="match status" value="1"/>
</dbReference>
<keyword evidence="3" id="KW-1185">Reference proteome</keyword>
<reference evidence="2 3" key="1">
    <citation type="submission" date="2020-07" db="EMBL/GenBank/DDBJ databases">
        <title>Endozoicomonas sp. nov., isolated from sediment.</title>
        <authorList>
            <person name="Gu T."/>
        </authorList>
    </citation>
    <scope>NUCLEOTIDE SEQUENCE [LARGE SCALE GENOMIC DNA]</scope>
    <source>
        <strain evidence="2 3">SM1973</strain>
    </source>
</reference>
<dbReference type="EMBL" id="JACCKB010000017">
    <property type="protein sequence ID" value="NYZ66775.1"/>
    <property type="molecule type" value="Genomic_DNA"/>
</dbReference>
<dbReference type="InterPro" id="IPR002838">
    <property type="entry name" value="AIM24"/>
</dbReference>
<sequence>MNQWYFSIDGKQSGPVDDAMAKVMVRENPGSYCWKQGFSDWLPVYEVPELRRMKKDGVTPFPPPPANMMSPKPTALPQVAGQTSTNVATPASQTAIQPQTTAKATQASAGFGSAQYTEGIDYKIYGTETQFLELELDPKESAVAEAGAMMYKTSGVEMETIFGDGSQQQSSGFMSQLMGAGRRLITGESLFTTVFTQTGSGKGKVAFGAPFPGTILPISLPDYHGKLICQKDSFLAGAKGVEIGLHFQKKILTGLFGGEGFILQKLEGDGLVFVHMGGTVHKIELGIGETLHVDTGCLAAMTESVDYDIQRAGGIKTMLFGGEGFFFATLTGPGTVWLQSLPFSRLAGRMLAAVPGGGRSQGEGSLLGGLGDLFGDSRR</sequence>
<dbReference type="InterPro" id="IPR016031">
    <property type="entry name" value="Trp_RNA-bd_attenuator-like_dom"/>
</dbReference>
<dbReference type="Proteomes" id="UP000569732">
    <property type="component" value="Unassembled WGS sequence"/>
</dbReference>
<dbReference type="SUPFAM" id="SSF51219">
    <property type="entry name" value="TRAP-like"/>
    <property type="match status" value="1"/>
</dbReference>
<dbReference type="AlphaFoldDB" id="A0A853IC41"/>
<dbReference type="InterPro" id="IPR036983">
    <property type="entry name" value="AIM24_sf"/>
</dbReference>
<comment type="caution">
    <text evidence="2">The sequence shown here is derived from an EMBL/GenBank/DDBJ whole genome shotgun (WGS) entry which is preliminary data.</text>
</comment>
<dbReference type="Gene3D" id="3.60.160.10">
    <property type="entry name" value="Mitochondrial biogenesis AIM24"/>
    <property type="match status" value="1"/>
</dbReference>
<accession>A0A853IC41</accession>
<dbReference type="Pfam" id="PF01987">
    <property type="entry name" value="AIM24"/>
    <property type="match status" value="1"/>
</dbReference>
<dbReference type="Pfam" id="PF14237">
    <property type="entry name" value="GYF_2"/>
    <property type="match status" value="1"/>
</dbReference>
<feature type="domain" description="GYF" evidence="1">
    <location>
        <begin position="4"/>
        <end position="50"/>
    </location>
</feature>
<dbReference type="PANTHER" id="PTHR43657">
    <property type="entry name" value="TRYPTOPHAN RNA-BINDING ATTENUATOR PROTEIN-LIKE PROTEIN"/>
    <property type="match status" value="1"/>
</dbReference>